<comment type="caution">
    <text evidence="1">The sequence shown here is derived from an EMBL/GenBank/DDBJ whole genome shotgun (WGS) entry which is preliminary data.</text>
</comment>
<accession>A0ACB9R699</accession>
<organism evidence="1 2">
    <name type="scientific">Melastoma candidum</name>
    <dbReference type="NCBI Taxonomy" id="119954"/>
    <lineage>
        <taxon>Eukaryota</taxon>
        <taxon>Viridiplantae</taxon>
        <taxon>Streptophyta</taxon>
        <taxon>Embryophyta</taxon>
        <taxon>Tracheophyta</taxon>
        <taxon>Spermatophyta</taxon>
        <taxon>Magnoliopsida</taxon>
        <taxon>eudicotyledons</taxon>
        <taxon>Gunneridae</taxon>
        <taxon>Pentapetalae</taxon>
        <taxon>rosids</taxon>
        <taxon>malvids</taxon>
        <taxon>Myrtales</taxon>
        <taxon>Melastomataceae</taxon>
        <taxon>Melastomatoideae</taxon>
        <taxon>Melastomateae</taxon>
        <taxon>Melastoma</taxon>
    </lineage>
</organism>
<sequence>MQLALGDPNFLATPLLPNHLDPIPAGKRRISHQTSTRSIPPSPIDHRPLPPEEFRQIFWTLMDLFGGSRMCQVEEGLFLGSFSDACVKDNLKSLNITHVLTVANLKPPYPGDFVYKVIDVMDVSDARIMLHFEECIDFINNAKAAGGNILVHCFMGISRSVTVVVAYLMKQRGMRLPQALEHVKRRRPQAAPNNGFILQLEDFERSLYR</sequence>
<reference evidence="2" key="1">
    <citation type="journal article" date="2023" name="Front. Plant Sci.">
        <title>Chromosomal-level genome assembly of Melastoma candidum provides insights into trichome evolution.</title>
        <authorList>
            <person name="Zhong Y."/>
            <person name="Wu W."/>
            <person name="Sun C."/>
            <person name="Zou P."/>
            <person name="Liu Y."/>
            <person name="Dai S."/>
            <person name="Zhou R."/>
        </authorList>
    </citation>
    <scope>NUCLEOTIDE SEQUENCE [LARGE SCALE GENOMIC DNA]</scope>
</reference>
<dbReference type="EMBL" id="CM042883">
    <property type="protein sequence ID" value="KAI4373967.1"/>
    <property type="molecule type" value="Genomic_DNA"/>
</dbReference>
<protein>
    <submittedName>
        <fullName evidence="1">Uncharacterized protein</fullName>
    </submittedName>
</protein>
<proteinExistence type="predicted"/>
<evidence type="ECO:0000313" key="2">
    <source>
        <dbReference type="Proteomes" id="UP001057402"/>
    </source>
</evidence>
<evidence type="ECO:0000313" key="1">
    <source>
        <dbReference type="EMBL" id="KAI4373967.1"/>
    </source>
</evidence>
<dbReference type="Proteomes" id="UP001057402">
    <property type="component" value="Chromosome 4"/>
</dbReference>
<name>A0ACB9R699_9MYRT</name>
<gene>
    <name evidence="1" type="ORF">MLD38_012022</name>
</gene>
<keyword evidence="2" id="KW-1185">Reference proteome</keyword>